<dbReference type="EMBL" id="CAACVG010000959">
    <property type="protein sequence ID" value="VEN34750.1"/>
    <property type="molecule type" value="Genomic_DNA"/>
</dbReference>
<evidence type="ECO:0000313" key="3">
    <source>
        <dbReference type="EMBL" id="VEN34750.1"/>
    </source>
</evidence>
<dbReference type="GO" id="GO:0016020">
    <property type="term" value="C:membrane"/>
    <property type="evidence" value="ECO:0007669"/>
    <property type="project" value="TreeGrafter"/>
</dbReference>
<sequence>MSKIVLRALVLLVLGYSVIAEKSDVKTRCKYIGSTTEAFDCGAERTLKFFDNLESRQKLQLLPGITLLSSSNSSSIGRSLKELDLLPNDPSQRREKLVDLVLGAVSRFASGKTLVLNFDKMSRENLTRAIGEGRGKDKKNPPNPWMIGSIGLVLLLVPAALGALGVLATKALIVGKVSLVLSLISALQYFFSGGK</sequence>
<evidence type="ECO:0000256" key="1">
    <source>
        <dbReference type="SAM" id="Phobius"/>
    </source>
</evidence>
<dbReference type="Pfam" id="PF07898">
    <property type="entry name" value="DUF1676"/>
    <property type="match status" value="1"/>
</dbReference>
<dbReference type="PANTHER" id="PTHR21879">
    <property type="entry name" value="FI03362P-RELATED-RELATED"/>
    <property type="match status" value="1"/>
</dbReference>
<organism evidence="3 4">
    <name type="scientific">Callosobruchus maculatus</name>
    <name type="common">Southern cowpea weevil</name>
    <name type="synonym">Pulse bruchid</name>
    <dbReference type="NCBI Taxonomy" id="64391"/>
    <lineage>
        <taxon>Eukaryota</taxon>
        <taxon>Metazoa</taxon>
        <taxon>Ecdysozoa</taxon>
        <taxon>Arthropoda</taxon>
        <taxon>Hexapoda</taxon>
        <taxon>Insecta</taxon>
        <taxon>Pterygota</taxon>
        <taxon>Neoptera</taxon>
        <taxon>Endopterygota</taxon>
        <taxon>Coleoptera</taxon>
        <taxon>Polyphaga</taxon>
        <taxon>Cucujiformia</taxon>
        <taxon>Chrysomeloidea</taxon>
        <taxon>Chrysomelidae</taxon>
        <taxon>Bruchinae</taxon>
        <taxon>Bruchini</taxon>
        <taxon>Callosobruchus</taxon>
    </lineage>
</organism>
<reference evidence="3 4" key="1">
    <citation type="submission" date="2019-01" db="EMBL/GenBank/DDBJ databases">
        <authorList>
            <person name="Sayadi A."/>
        </authorList>
    </citation>
    <scope>NUCLEOTIDE SEQUENCE [LARGE SCALE GENOMIC DNA]</scope>
</reference>
<keyword evidence="4" id="KW-1185">Reference proteome</keyword>
<keyword evidence="2" id="KW-0732">Signal</keyword>
<feature type="non-terminal residue" evidence="3">
    <location>
        <position position="195"/>
    </location>
</feature>
<protein>
    <submittedName>
        <fullName evidence="3">Uncharacterized protein</fullName>
    </submittedName>
</protein>
<dbReference type="OrthoDB" id="6756453at2759"/>
<evidence type="ECO:0000313" key="4">
    <source>
        <dbReference type="Proteomes" id="UP000410492"/>
    </source>
</evidence>
<gene>
    <name evidence="3" type="ORF">CALMAC_LOCUS842</name>
</gene>
<feature type="transmembrane region" description="Helical" evidence="1">
    <location>
        <begin position="145"/>
        <end position="166"/>
    </location>
</feature>
<feature type="transmembrane region" description="Helical" evidence="1">
    <location>
        <begin position="173"/>
        <end position="191"/>
    </location>
</feature>
<dbReference type="Proteomes" id="UP000410492">
    <property type="component" value="Unassembled WGS sequence"/>
</dbReference>
<accession>A0A653BGP7</accession>
<name>A0A653BGP7_CALMS</name>
<keyword evidence="1" id="KW-0812">Transmembrane</keyword>
<keyword evidence="1" id="KW-0472">Membrane</keyword>
<keyword evidence="1" id="KW-1133">Transmembrane helix</keyword>
<evidence type="ECO:0000256" key="2">
    <source>
        <dbReference type="SAM" id="SignalP"/>
    </source>
</evidence>
<dbReference type="AlphaFoldDB" id="A0A653BGP7"/>
<feature type="chain" id="PRO_5024860136" evidence="2">
    <location>
        <begin position="21"/>
        <end position="195"/>
    </location>
</feature>
<feature type="signal peptide" evidence="2">
    <location>
        <begin position="1"/>
        <end position="20"/>
    </location>
</feature>
<dbReference type="PANTHER" id="PTHR21879:SF17">
    <property type="entry name" value="LD24139P"/>
    <property type="match status" value="1"/>
</dbReference>
<proteinExistence type="predicted"/>
<dbReference type="InterPro" id="IPR012464">
    <property type="entry name" value="DUF1676"/>
</dbReference>